<dbReference type="GO" id="GO:0004993">
    <property type="term" value="F:G protein-coupled serotonin receptor activity"/>
    <property type="evidence" value="ECO:0007669"/>
    <property type="project" value="UniProtKB-ARBA"/>
</dbReference>
<dbReference type="EMBL" id="GDIP01202377">
    <property type="protein sequence ID" value="JAJ21025.1"/>
    <property type="molecule type" value="Transcribed_RNA"/>
</dbReference>
<evidence type="ECO:0000256" key="5">
    <source>
        <dbReference type="ARBA" id="ARBA00022989"/>
    </source>
</evidence>
<dbReference type="EMBL" id="GDIP01219677">
    <property type="protein sequence ID" value="JAJ03725.1"/>
    <property type="molecule type" value="Transcribed_RNA"/>
</dbReference>
<protein>
    <submittedName>
        <fullName evidence="15">5-hydroxytryptamine receptor</fullName>
    </submittedName>
</protein>
<dbReference type="PRINTS" id="PR00237">
    <property type="entry name" value="GPCRRHODOPSN"/>
</dbReference>
<dbReference type="GO" id="GO:0071880">
    <property type="term" value="P:adenylate cyclase-activating adrenergic receptor signaling pathway"/>
    <property type="evidence" value="ECO:0007669"/>
    <property type="project" value="TreeGrafter"/>
</dbReference>
<evidence type="ECO:0000256" key="12">
    <source>
        <dbReference type="SAM" id="MobiDB-lite"/>
    </source>
</evidence>
<keyword evidence="7 13" id="KW-0472">Membrane</keyword>
<reference evidence="15" key="1">
    <citation type="submission" date="2015-10" db="EMBL/GenBank/DDBJ databases">
        <title>Daphnia magna gene sets from two clonal populations assembled and annotated with EvidentialGene.</title>
        <authorList>
            <person name="Gilbert D."/>
            <person name="Podicheti R."/>
            <person name="Orsini L."/>
            <person name="Colbourne J."/>
            <person name="Pfrender M."/>
        </authorList>
    </citation>
    <scope>NUCLEOTIDE SEQUENCE</scope>
</reference>
<dbReference type="SMART" id="SM01381">
    <property type="entry name" value="7TM_GPCR_Srsx"/>
    <property type="match status" value="1"/>
</dbReference>
<evidence type="ECO:0000256" key="1">
    <source>
        <dbReference type="ARBA" id="ARBA00004651"/>
    </source>
</evidence>
<sequence length="689" mass="75950">MEVDVLEWNDLKHSSRFVTEQHYADAIINQTFTIQRETSTTTSTAAMNYSLIETVLISAALLAIIVGTVVGNVLVCIAVCLVRRLRRPCNYLLVSLAVSDLCVALLVMPMALVYEVLGTWPFGATACDTWVAFDVLSCTASILNLCMISVDRYWAITRPLDYGVKRTPARMISCVALVWISSACISLPPLLVLGNEHGPVSTNNSHPQPIEEDSFNAGQDLQCQVCQEFGYQIYATLGSFYIPLAVMAAVYYQIFQAAKRIVDEEKKAQSHLLMTRTNSCPKQKTGQQQMKSKTSQSIPVQSSLQVHPNASNLCQSAALIVVRRHSERRNSSIDSSDHNWTSNHYNSNRPSTWPLDHGISSSSTSSSASLMTTLKNETKERDEARGCAPNASLLDIPRSVSCPRRRYSSSAASTAEMHVDDHDEPVDSHRLESTAAANPAVRAASGQLLAPAGRGSHAPTLGPPSVQLIAPNPPLLQQENQLHRRGSKSRLRFALNKERKASTTLGIIMSAFTLCWFPFFVLALVRPFMSHQTASLVIPRWLSSLFLWLGYANSFLNPVIYATTNKDFRLPFREILCLRCKSLNSVMREEFYQSQYGNNQQPMDTTANNNKSGLMAGHQASSPSSSSSTSHPKVSGNRRRRRRCSTESVGIEQNNRKIGNAATEEDDATDYGLMTAGHRESSSSATAFL</sequence>
<dbReference type="OrthoDB" id="5951059at2759"/>
<keyword evidence="6 11" id="KW-0297">G-protein coupled receptor</keyword>
<dbReference type="Gene3D" id="1.20.1070.10">
    <property type="entry name" value="Rhodopsin 7-helix transmembrane proteins"/>
    <property type="match status" value="2"/>
</dbReference>
<dbReference type="GO" id="GO:0043410">
    <property type="term" value="P:positive regulation of MAPK cascade"/>
    <property type="evidence" value="ECO:0007669"/>
    <property type="project" value="TreeGrafter"/>
</dbReference>
<evidence type="ECO:0000256" key="7">
    <source>
        <dbReference type="ARBA" id="ARBA00023136"/>
    </source>
</evidence>
<feature type="transmembrane region" description="Helical" evidence="13">
    <location>
        <begin position="55"/>
        <end position="82"/>
    </location>
</feature>
<reference evidence="15" key="2">
    <citation type="submission" date="2015-10" db="EMBL/GenBank/DDBJ databases">
        <authorList>
            <person name="Gilbert D.G."/>
        </authorList>
    </citation>
    <scope>NUCLEOTIDE SEQUENCE</scope>
</reference>
<feature type="transmembrane region" description="Helical" evidence="13">
    <location>
        <begin position="130"/>
        <end position="150"/>
    </location>
</feature>
<feature type="compositionally biased region" description="Low complexity" evidence="12">
    <location>
        <begin position="621"/>
        <end position="630"/>
    </location>
</feature>
<feature type="domain" description="G-protein coupled receptors family 1 profile" evidence="14">
    <location>
        <begin position="71"/>
        <end position="561"/>
    </location>
</feature>
<comment type="subcellular location">
    <subcellularLocation>
        <location evidence="1">Cell membrane</location>
        <topology evidence="1">Multi-pass membrane protein</topology>
    </subcellularLocation>
</comment>
<feature type="compositionally biased region" description="Polar residues" evidence="12">
    <location>
        <begin position="275"/>
        <end position="297"/>
    </location>
</feature>
<organism evidence="15">
    <name type="scientific">Daphnia magna</name>
    <dbReference type="NCBI Taxonomy" id="35525"/>
    <lineage>
        <taxon>Eukaryota</taxon>
        <taxon>Metazoa</taxon>
        <taxon>Ecdysozoa</taxon>
        <taxon>Arthropoda</taxon>
        <taxon>Crustacea</taxon>
        <taxon>Branchiopoda</taxon>
        <taxon>Diplostraca</taxon>
        <taxon>Cladocera</taxon>
        <taxon>Anomopoda</taxon>
        <taxon>Daphniidae</taxon>
        <taxon>Daphnia</taxon>
    </lineage>
</organism>
<proteinExistence type="inferred from homology"/>
<accession>A0A0P4XT23</accession>
<evidence type="ECO:0000256" key="9">
    <source>
        <dbReference type="ARBA" id="ARBA00023170"/>
    </source>
</evidence>
<feature type="transmembrane region" description="Helical" evidence="13">
    <location>
        <begin position="171"/>
        <end position="191"/>
    </location>
</feature>
<dbReference type="PANTHER" id="PTHR24248:SF199">
    <property type="entry name" value="IP13425P-RELATED"/>
    <property type="match status" value="1"/>
</dbReference>
<name>A0A0P4XT23_9CRUS</name>
<feature type="region of interest" description="Disordered" evidence="12">
    <location>
        <begin position="351"/>
        <end position="371"/>
    </location>
</feature>
<feature type="transmembrane region" description="Helical" evidence="13">
    <location>
        <begin position="89"/>
        <end position="110"/>
    </location>
</feature>
<dbReference type="InterPro" id="IPR000276">
    <property type="entry name" value="GPCR_Rhodpsn"/>
</dbReference>
<dbReference type="GO" id="GO:0005886">
    <property type="term" value="C:plasma membrane"/>
    <property type="evidence" value="ECO:0007669"/>
    <property type="project" value="UniProtKB-SubCell"/>
</dbReference>
<feature type="compositionally biased region" description="Polar residues" evidence="12">
    <location>
        <begin position="646"/>
        <end position="657"/>
    </location>
</feature>
<feature type="compositionally biased region" description="Polar residues" evidence="12">
    <location>
        <begin position="597"/>
        <end position="612"/>
    </location>
</feature>
<evidence type="ECO:0000256" key="8">
    <source>
        <dbReference type="ARBA" id="ARBA00023157"/>
    </source>
</evidence>
<feature type="region of interest" description="Disordered" evidence="12">
    <location>
        <begin position="274"/>
        <end position="297"/>
    </location>
</feature>
<dbReference type="EMBL" id="GDIP01209176">
    <property type="protein sequence ID" value="JAJ14226.1"/>
    <property type="molecule type" value="Transcribed_RNA"/>
</dbReference>
<evidence type="ECO:0000313" key="15">
    <source>
        <dbReference type="EMBL" id="JAI86316.1"/>
    </source>
</evidence>
<keyword evidence="3" id="KW-1003">Cell membrane</keyword>
<keyword evidence="9 11" id="KW-0675">Receptor</keyword>
<dbReference type="PANTHER" id="PTHR24248">
    <property type="entry name" value="ADRENERGIC RECEPTOR-RELATED G-PROTEIN COUPLED RECEPTOR"/>
    <property type="match status" value="1"/>
</dbReference>
<evidence type="ECO:0000256" key="3">
    <source>
        <dbReference type="ARBA" id="ARBA00022475"/>
    </source>
</evidence>
<keyword evidence="8" id="KW-1015">Disulfide bond</keyword>
<dbReference type="EMBL" id="GDIP01201216">
    <property type="protein sequence ID" value="JAJ22186.1"/>
    <property type="molecule type" value="Transcribed_RNA"/>
</dbReference>
<comment type="similarity">
    <text evidence="2 11">Belongs to the G-protein coupled receptor 1 family.</text>
</comment>
<dbReference type="PROSITE" id="PS00237">
    <property type="entry name" value="G_PROTEIN_RECEP_F1_1"/>
    <property type="match status" value="1"/>
</dbReference>
<evidence type="ECO:0000256" key="10">
    <source>
        <dbReference type="ARBA" id="ARBA00023224"/>
    </source>
</evidence>
<feature type="transmembrane region" description="Helical" evidence="13">
    <location>
        <begin position="545"/>
        <end position="563"/>
    </location>
</feature>
<dbReference type="FunFam" id="1.20.1070.10:FF:000777">
    <property type="entry name" value="Uncharacterized protein"/>
    <property type="match status" value="1"/>
</dbReference>
<keyword evidence="4 11" id="KW-0812">Transmembrane</keyword>
<dbReference type="PROSITE" id="PS50262">
    <property type="entry name" value="G_PROTEIN_RECEP_F1_2"/>
    <property type="match status" value="1"/>
</dbReference>
<evidence type="ECO:0000256" key="11">
    <source>
        <dbReference type="RuleBase" id="RU000688"/>
    </source>
</evidence>
<feature type="region of interest" description="Disordered" evidence="12">
    <location>
        <begin position="597"/>
        <end position="689"/>
    </location>
</feature>
<evidence type="ECO:0000256" key="2">
    <source>
        <dbReference type="ARBA" id="ARBA00010663"/>
    </source>
</evidence>
<keyword evidence="5 13" id="KW-1133">Transmembrane helix</keyword>
<dbReference type="CDD" id="cd15329">
    <property type="entry name" value="7tmA_5-HT7"/>
    <property type="match status" value="1"/>
</dbReference>
<evidence type="ECO:0000256" key="4">
    <source>
        <dbReference type="ARBA" id="ARBA00022692"/>
    </source>
</evidence>
<dbReference type="AlphaFoldDB" id="A0A0P4XT23"/>
<dbReference type="Pfam" id="PF00001">
    <property type="entry name" value="7tm_1"/>
    <property type="match status" value="1"/>
</dbReference>
<feature type="transmembrane region" description="Helical" evidence="13">
    <location>
        <begin position="505"/>
        <end position="525"/>
    </location>
</feature>
<dbReference type="EMBL" id="GDIP01237085">
    <property type="protein sequence ID" value="JAI86316.1"/>
    <property type="molecule type" value="Transcribed_RNA"/>
</dbReference>
<evidence type="ECO:0000256" key="6">
    <source>
        <dbReference type="ARBA" id="ARBA00023040"/>
    </source>
</evidence>
<keyword evidence="10 11" id="KW-0807">Transducer</keyword>
<evidence type="ECO:0000256" key="13">
    <source>
        <dbReference type="SAM" id="Phobius"/>
    </source>
</evidence>
<dbReference type="InterPro" id="IPR017452">
    <property type="entry name" value="GPCR_Rhodpsn_7TM"/>
</dbReference>
<feature type="transmembrane region" description="Helical" evidence="13">
    <location>
        <begin position="231"/>
        <end position="252"/>
    </location>
</feature>
<dbReference type="SUPFAM" id="SSF81321">
    <property type="entry name" value="Family A G protein-coupled receptor-like"/>
    <property type="match status" value="1"/>
</dbReference>
<feature type="compositionally biased region" description="Low complexity" evidence="12">
    <location>
        <begin position="360"/>
        <end position="369"/>
    </location>
</feature>
<evidence type="ECO:0000259" key="14">
    <source>
        <dbReference type="PROSITE" id="PS50262"/>
    </source>
</evidence>